<accession>A0AAE0VIM6</accession>
<sequence>HTALFPHNSSKVIRINGTTYISTYAYHDDLGEWDAKHGANYTPIFDHAMLFTRHDLHRASIDDNNIYGLCWTGGVCTPGERTSVVQTDDYVTTVLTAAHELGH</sequence>
<reference evidence="1" key="1">
    <citation type="journal article" date="2021" name="Genome Biol. Evol.">
        <title>A High-Quality Reference Genome for a Parasitic Bivalve with Doubly Uniparental Inheritance (Bivalvia: Unionida).</title>
        <authorList>
            <person name="Smith C.H."/>
        </authorList>
    </citation>
    <scope>NUCLEOTIDE SEQUENCE</scope>
    <source>
        <strain evidence="1">CHS0354</strain>
    </source>
</reference>
<reference evidence="1" key="2">
    <citation type="journal article" date="2021" name="Genome Biol. Evol.">
        <title>Developing a high-quality reference genome for a parasitic bivalve with doubly uniparental inheritance (Bivalvia: Unionida).</title>
        <authorList>
            <person name="Smith C.H."/>
        </authorList>
    </citation>
    <scope>NUCLEOTIDE SEQUENCE</scope>
    <source>
        <strain evidence="1">CHS0354</strain>
        <tissue evidence="1">Mantle</tissue>
    </source>
</reference>
<dbReference type="Proteomes" id="UP001195483">
    <property type="component" value="Unassembled WGS sequence"/>
</dbReference>
<feature type="non-terminal residue" evidence="1">
    <location>
        <position position="103"/>
    </location>
</feature>
<feature type="non-terminal residue" evidence="1">
    <location>
        <position position="1"/>
    </location>
</feature>
<name>A0AAE0VIM6_9BIVA</name>
<dbReference type="Pfam" id="PF13582">
    <property type="entry name" value="Reprolysin_3"/>
    <property type="match status" value="1"/>
</dbReference>
<gene>
    <name evidence="1" type="ORF">CHS0354_007827</name>
</gene>
<protein>
    <submittedName>
        <fullName evidence="1">Uncharacterized protein</fullName>
    </submittedName>
</protein>
<dbReference type="InterPro" id="IPR024079">
    <property type="entry name" value="MetalloPept_cat_dom_sf"/>
</dbReference>
<evidence type="ECO:0000313" key="1">
    <source>
        <dbReference type="EMBL" id="KAK3578115.1"/>
    </source>
</evidence>
<comment type="caution">
    <text evidence="1">The sequence shown here is derived from an EMBL/GenBank/DDBJ whole genome shotgun (WGS) entry which is preliminary data.</text>
</comment>
<proteinExistence type="predicted"/>
<dbReference type="GO" id="GO:0008237">
    <property type="term" value="F:metallopeptidase activity"/>
    <property type="evidence" value="ECO:0007669"/>
    <property type="project" value="InterPro"/>
</dbReference>
<dbReference type="Gene3D" id="3.40.390.10">
    <property type="entry name" value="Collagenase (Catalytic Domain)"/>
    <property type="match status" value="1"/>
</dbReference>
<dbReference type="SUPFAM" id="SSF55486">
    <property type="entry name" value="Metalloproteases ('zincins'), catalytic domain"/>
    <property type="match status" value="1"/>
</dbReference>
<organism evidence="1 2">
    <name type="scientific">Potamilus streckersoni</name>
    <dbReference type="NCBI Taxonomy" id="2493646"/>
    <lineage>
        <taxon>Eukaryota</taxon>
        <taxon>Metazoa</taxon>
        <taxon>Spiralia</taxon>
        <taxon>Lophotrochozoa</taxon>
        <taxon>Mollusca</taxon>
        <taxon>Bivalvia</taxon>
        <taxon>Autobranchia</taxon>
        <taxon>Heteroconchia</taxon>
        <taxon>Palaeoheterodonta</taxon>
        <taxon>Unionida</taxon>
        <taxon>Unionoidea</taxon>
        <taxon>Unionidae</taxon>
        <taxon>Ambleminae</taxon>
        <taxon>Lampsilini</taxon>
        <taxon>Potamilus</taxon>
    </lineage>
</organism>
<keyword evidence="2" id="KW-1185">Reference proteome</keyword>
<dbReference type="AlphaFoldDB" id="A0AAE0VIM6"/>
<dbReference type="EMBL" id="JAEAOA010000530">
    <property type="protein sequence ID" value="KAK3578115.1"/>
    <property type="molecule type" value="Genomic_DNA"/>
</dbReference>
<reference evidence="1" key="3">
    <citation type="submission" date="2023-05" db="EMBL/GenBank/DDBJ databases">
        <authorList>
            <person name="Smith C.H."/>
        </authorList>
    </citation>
    <scope>NUCLEOTIDE SEQUENCE</scope>
    <source>
        <strain evidence="1">CHS0354</strain>
        <tissue evidence="1">Mantle</tissue>
    </source>
</reference>
<evidence type="ECO:0000313" key="2">
    <source>
        <dbReference type="Proteomes" id="UP001195483"/>
    </source>
</evidence>